<comment type="caution">
    <text evidence="1">The sequence shown here is derived from an EMBL/GenBank/DDBJ whole genome shotgun (WGS) entry which is preliminary data.</text>
</comment>
<evidence type="ECO:0000313" key="1">
    <source>
        <dbReference type="EMBL" id="KAK7235143.1"/>
    </source>
</evidence>
<evidence type="ECO:0008006" key="3">
    <source>
        <dbReference type="Google" id="ProtNLM"/>
    </source>
</evidence>
<keyword evidence="2" id="KW-1185">Reference proteome</keyword>
<evidence type="ECO:0000313" key="2">
    <source>
        <dbReference type="Proteomes" id="UP001363151"/>
    </source>
</evidence>
<dbReference type="NCBIfam" id="TIGR02167">
    <property type="entry name" value="Liste_lipo_26"/>
    <property type="match status" value="2"/>
</dbReference>
<dbReference type="Pfam" id="PF03382">
    <property type="entry name" value="DUF285"/>
    <property type="match status" value="1"/>
</dbReference>
<organism evidence="1 2">
    <name type="scientific">Aureococcus anophagefferens</name>
    <name type="common">Harmful bloom alga</name>
    <dbReference type="NCBI Taxonomy" id="44056"/>
    <lineage>
        <taxon>Eukaryota</taxon>
        <taxon>Sar</taxon>
        <taxon>Stramenopiles</taxon>
        <taxon>Ochrophyta</taxon>
        <taxon>Pelagophyceae</taxon>
        <taxon>Pelagomonadales</taxon>
        <taxon>Pelagomonadaceae</taxon>
        <taxon>Aureococcus</taxon>
    </lineage>
</organism>
<proteinExistence type="predicted"/>
<accession>A0ABR1FPK3</accession>
<protein>
    <recommendedName>
        <fullName evidence="3">BspA family leucine-rich repeat surface protein</fullName>
    </recommendedName>
</protein>
<dbReference type="EMBL" id="JBBJCI010000297">
    <property type="protein sequence ID" value="KAK7235143.1"/>
    <property type="molecule type" value="Genomic_DNA"/>
</dbReference>
<name>A0ABR1FPK3_AURAN</name>
<sequence>MSYIFLNAGAFDQDIGTWDTSSVTDMGYAFYDAAAFDADIGGWDTSSDIGDWDVSKVTDMRYAFYEAAAFDQNISAWNVLPGTPMDYAFFYSGLQDCPSWADETAQCPHAN</sequence>
<dbReference type="InterPro" id="IPR005046">
    <property type="entry name" value="DUF285"/>
</dbReference>
<reference evidence="1 2" key="1">
    <citation type="submission" date="2024-03" db="EMBL/GenBank/DDBJ databases">
        <title>Aureococcus anophagefferens CCMP1851 and Kratosvirus quantuckense: Draft genome of a second virus-susceptible host strain in the model system.</title>
        <authorList>
            <person name="Chase E."/>
            <person name="Truchon A.R."/>
            <person name="Schepens W."/>
            <person name="Wilhelm S.W."/>
        </authorList>
    </citation>
    <scope>NUCLEOTIDE SEQUENCE [LARGE SCALE GENOMIC DNA]</scope>
    <source>
        <strain evidence="1 2">CCMP1851</strain>
    </source>
</reference>
<gene>
    <name evidence="1" type="ORF">SO694_00143051</name>
</gene>
<dbReference type="InterPro" id="IPR011889">
    <property type="entry name" value="Liste_lipo_26"/>
</dbReference>
<dbReference type="Proteomes" id="UP001363151">
    <property type="component" value="Unassembled WGS sequence"/>
</dbReference>